<gene>
    <name evidence="1" type="ORF">SAMN05216283_10931</name>
</gene>
<dbReference type="AlphaFoldDB" id="A0A1I2JQ26"/>
<dbReference type="Gene3D" id="3.40.50.300">
    <property type="entry name" value="P-loop containing nucleotide triphosphate hydrolases"/>
    <property type="match status" value="1"/>
</dbReference>
<accession>A0A1I2JQ26</accession>
<organism evidence="1 2">
    <name type="scientific">Sunxiuqinia elliptica</name>
    <dbReference type="NCBI Taxonomy" id="655355"/>
    <lineage>
        <taxon>Bacteria</taxon>
        <taxon>Pseudomonadati</taxon>
        <taxon>Bacteroidota</taxon>
        <taxon>Bacteroidia</taxon>
        <taxon>Marinilabiliales</taxon>
        <taxon>Prolixibacteraceae</taxon>
        <taxon>Sunxiuqinia</taxon>
    </lineage>
</organism>
<dbReference type="STRING" id="655355.SAMN05216283_10931"/>
<proteinExistence type="predicted"/>
<name>A0A1I2JQ26_9BACT</name>
<dbReference type="InterPro" id="IPR027417">
    <property type="entry name" value="P-loop_NTPase"/>
</dbReference>
<keyword evidence="2" id="KW-1185">Reference proteome</keyword>
<dbReference type="Proteomes" id="UP000198964">
    <property type="component" value="Unassembled WGS sequence"/>
</dbReference>
<dbReference type="RefSeq" id="WP_093920727.1">
    <property type="nucleotide sequence ID" value="NZ_FONW01000009.1"/>
</dbReference>
<evidence type="ECO:0000313" key="1">
    <source>
        <dbReference type="EMBL" id="SFF55237.1"/>
    </source>
</evidence>
<sequence>MAKIVSIPYVKKQLEETHLVWLKNSNSYFLLEGPAWFVFDKITGNHAPQAIEKELVGRYEMTAGESRTFISEMKERISSFNEMVPMDHDLDFEQDLDNYRFMPFSEHTYLLKDKCVRFRYSGPALERYIHPLVKHLVIGDGDCKEVLDFELFAYNGEVVFRMNGKVMGIWGAGESHWVKGRIFLEFVNVLHDKTENDWLMTVHASAITNEKKTVLFSAAPGSGKTTMAALLQAKGYHLISDDFVPVDKTMFKAHPFPIAMSVKEGALDVLKSHYPALEETPIVNATPEKKVRYWPIKNDKMGMVFPLKEILFITYDERTDCEFIPLSSADAMKRLVDQVWVPPFADRVETFFEWIDGVSFYELNYSNTPKALKIVEKLFDDE</sequence>
<evidence type="ECO:0000313" key="2">
    <source>
        <dbReference type="Proteomes" id="UP000198964"/>
    </source>
</evidence>
<reference evidence="1 2" key="1">
    <citation type="submission" date="2016-10" db="EMBL/GenBank/DDBJ databases">
        <authorList>
            <person name="de Groot N.N."/>
        </authorList>
    </citation>
    <scope>NUCLEOTIDE SEQUENCE [LARGE SCALE GENOMIC DNA]</scope>
    <source>
        <strain evidence="1 2">CGMCC 1.9156</strain>
    </source>
</reference>
<dbReference type="EMBL" id="FONW01000009">
    <property type="protein sequence ID" value="SFF55237.1"/>
    <property type="molecule type" value="Genomic_DNA"/>
</dbReference>
<protein>
    <recommendedName>
        <fullName evidence="3">HprK-related kinase B</fullName>
    </recommendedName>
</protein>
<evidence type="ECO:0008006" key="3">
    <source>
        <dbReference type="Google" id="ProtNLM"/>
    </source>
</evidence>
<dbReference type="SUPFAM" id="SSF53795">
    <property type="entry name" value="PEP carboxykinase-like"/>
    <property type="match status" value="1"/>
</dbReference>